<reference evidence="1" key="1">
    <citation type="journal article" date="2020" name="Stud. Mycol.">
        <title>101 Dothideomycetes genomes: a test case for predicting lifestyles and emergence of pathogens.</title>
        <authorList>
            <person name="Haridas S."/>
            <person name="Albert R."/>
            <person name="Binder M."/>
            <person name="Bloem J."/>
            <person name="Labutti K."/>
            <person name="Salamov A."/>
            <person name="Andreopoulos B."/>
            <person name="Baker S."/>
            <person name="Barry K."/>
            <person name="Bills G."/>
            <person name="Bluhm B."/>
            <person name="Cannon C."/>
            <person name="Castanera R."/>
            <person name="Culley D."/>
            <person name="Daum C."/>
            <person name="Ezra D."/>
            <person name="Gonzalez J."/>
            <person name="Henrissat B."/>
            <person name="Kuo A."/>
            <person name="Liang C."/>
            <person name="Lipzen A."/>
            <person name="Lutzoni F."/>
            <person name="Magnuson J."/>
            <person name="Mondo S."/>
            <person name="Nolan M."/>
            <person name="Ohm R."/>
            <person name="Pangilinan J."/>
            <person name="Park H.-J."/>
            <person name="Ramirez L."/>
            <person name="Alfaro M."/>
            <person name="Sun H."/>
            <person name="Tritt A."/>
            <person name="Yoshinaga Y."/>
            <person name="Zwiers L.-H."/>
            <person name="Turgeon B."/>
            <person name="Goodwin S."/>
            <person name="Spatafora J."/>
            <person name="Crous P."/>
            <person name="Grigoriev I."/>
        </authorList>
    </citation>
    <scope>NUCLEOTIDE SEQUENCE</scope>
    <source>
        <strain evidence="1">CBS 109.77</strain>
    </source>
</reference>
<accession>A0A6A6XHG2</accession>
<evidence type="ECO:0000313" key="2">
    <source>
        <dbReference type="Proteomes" id="UP000799757"/>
    </source>
</evidence>
<dbReference type="Proteomes" id="UP000799757">
    <property type="component" value="Unassembled WGS sequence"/>
</dbReference>
<dbReference type="OrthoDB" id="3713270at2759"/>
<dbReference type="AlphaFoldDB" id="A0A6A6XHG2"/>
<organism evidence="1 2">
    <name type="scientific">Melanomma pulvis-pyrius CBS 109.77</name>
    <dbReference type="NCBI Taxonomy" id="1314802"/>
    <lineage>
        <taxon>Eukaryota</taxon>
        <taxon>Fungi</taxon>
        <taxon>Dikarya</taxon>
        <taxon>Ascomycota</taxon>
        <taxon>Pezizomycotina</taxon>
        <taxon>Dothideomycetes</taxon>
        <taxon>Pleosporomycetidae</taxon>
        <taxon>Pleosporales</taxon>
        <taxon>Melanommataceae</taxon>
        <taxon>Melanomma</taxon>
    </lineage>
</organism>
<gene>
    <name evidence="1" type="ORF">K505DRAFT_373551</name>
</gene>
<proteinExistence type="predicted"/>
<dbReference type="EMBL" id="MU001843">
    <property type="protein sequence ID" value="KAF2795960.1"/>
    <property type="molecule type" value="Genomic_DNA"/>
</dbReference>
<evidence type="ECO:0000313" key="1">
    <source>
        <dbReference type="EMBL" id="KAF2795960.1"/>
    </source>
</evidence>
<keyword evidence="2" id="KW-1185">Reference proteome</keyword>
<protein>
    <recommendedName>
        <fullName evidence="3">F-box domain-containing protein</fullName>
    </recommendedName>
</protein>
<name>A0A6A6XHG2_9PLEO</name>
<evidence type="ECO:0008006" key="3">
    <source>
        <dbReference type="Google" id="ProtNLM"/>
    </source>
</evidence>
<sequence>MDHKALPSELGLEIFCALDSLSDILSLSATSHWLRGIWIEHTDLIYRQVAPRSIRGEKHARALQFAISGNTKITPNGALSIKHRANFVGSIMNQFNDQVAKNRRANNFGSFYPPDGICPRKLTKTERRRFIRTYYQLWNLIQIDEQQWQPTAASLSMKQVYLLREMCWIPLPIGEDLPGPQMKQFFPDFMFYEYEGRRGKLGSALQETINDHAKKKDSWWINDCPWLVRKETKNEGYAGFHLLWDHGKDALKQYCLGRPRLHQVSLSEEEMEYERQHLWAETSDEEDGI</sequence>